<dbReference type="EMBL" id="JADBHS010000005">
    <property type="protein sequence ID" value="MBE2986214.1"/>
    <property type="molecule type" value="Genomic_DNA"/>
</dbReference>
<dbReference type="Proteomes" id="UP001318760">
    <property type="component" value="Unassembled WGS sequence"/>
</dbReference>
<dbReference type="RefSeq" id="WP_169936681.1">
    <property type="nucleotide sequence ID" value="NZ_CP012545.1"/>
</dbReference>
<name>A0AAW3ZXS3_9BACT</name>
<evidence type="ECO:0000313" key="3">
    <source>
        <dbReference type="Proteomes" id="UP000650616"/>
    </source>
</evidence>
<accession>A0AAW3ZXS3</accession>
<dbReference type="EMBL" id="LIWG01000003">
    <property type="protein sequence ID" value="MBE3607785.1"/>
    <property type="molecule type" value="Genomic_DNA"/>
</dbReference>
<evidence type="ECO:0000313" key="1">
    <source>
        <dbReference type="EMBL" id="MBE2986214.1"/>
    </source>
</evidence>
<reference evidence="2 3" key="1">
    <citation type="submission" date="2015-08" db="EMBL/GenBank/DDBJ databases">
        <title>Comparative genomics of the Campylobacter concisus group.</title>
        <authorList>
            <person name="Yee E."/>
            <person name="Chapman M.H."/>
            <person name="Huynh S."/>
            <person name="Bono J.L."/>
            <person name="On S.L."/>
            <person name="St Leger J."/>
            <person name="Foster G."/>
            <person name="Parker C.T."/>
            <person name="Miller W.G."/>
        </authorList>
    </citation>
    <scope>NUCLEOTIDE SEQUENCE [LARGE SCALE GENOMIC DNA]</scope>
    <source>
        <strain evidence="2 3">RM9337</strain>
    </source>
</reference>
<proteinExistence type="predicted"/>
<evidence type="ECO:0000313" key="4">
    <source>
        <dbReference type="Proteomes" id="UP001318760"/>
    </source>
</evidence>
<reference evidence="1 4" key="2">
    <citation type="submission" date="2020-10" db="EMBL/GenBank/DDBJ databases">
        <title>Campylobacter californiensis sp. nov. isolated from cattle and feral swine in California.</title>
        <authorList>
            <person name="Miller W.G."/>
        </authorList>
    </citation>
    <scope>NUCLEOTIDE SEQUENCE [LARGE SCALE GENOMIC DNA]</scope>
    <source>
        <strain evidence="1 4">RM12919</strain>
    </source>
</reference>
<keyword evidence="3" id="KW-1185">Reference proteome</keyword>
<protein>
    <submittedName>
        <fullName evidence="2">Uncharacterized protein</fullName>
    </submittedName>
</protein>
<dbReference type="AlphaFoldDB" id="A0AAW3ZXS3"/>
<dbReference type="Proteomes" id="UP000650616">
    <property type="component" value="Unassembled WGS sequence"/>
</dbReference>
<sequence length="52" mass="5972">MTAWSFLVPAVDFKILKSTTLKKKHIVINVQKFMNTLKIYAKDLINFNGAKC</sequence>
<comment type="caution">
    <text evidence="2">The sequence shown here is derived from an EMBL/GenBank/DDBJ whole genome shotgun (WGS) entry which is preliminary data.</text>
</comment>
<evidence type="ECO:0000313" key="2">
    <source>
        <dbReference type="EMBL" id="MBE3607785.1"/>
    </source>
</evidence>
<organism evidence="2 3">
    <name type="scientific">Campylobacter californiensis</name>
    <dbReference type="NCBI Taxonomy" id="1032243"/>
    <lineage>
        <taxon>Bacteria</taxon>
        <taxon>Pseudomonadati</taxon>
        <taxon>Campylobacterota</taxon>
        <taxon>Epsilonproteobacteria</taxon>
        <taxon>Campylobacterales</taxon>
        <taxon>Campylobacteraceae</taxon>
        <taxon>Campylobacter</taxon>
    </lineage>
</organism>
<gene>
    <name evidence="1" type="ORF">CCAL12919_03580</name>
    <name evidence="2" type="ORF">CCAL9337_03455</name>
</gene>